<dbReference type="GO" id="GO:0050660">
    <property type="term" value="F:flavin adenine dinucleotide binding"/>
    <property type="evidence" value="ECO:0007669"/>
    <property type="project" value="InterPro"/>
</dbReference>
<dbReference type="InterPro" id="IPR012132">
    <property type="entry name" value="GMC_OxRdtase"/>
</dbReference>
<dbReference type="EC" id="1.1.99.29" evidence="5"/>
<evidence type="ECO:0000313" key="23">
    <source>
        <dbReference type="Proteomes" id="UP000308652"/>
    </source>
</evidence>
<comment type="catalytic activity">
    <reaction evidence="16">
        <text>a pyranoside + acceptor = a pyranosid-3-ulose + reduced acceptor.</text>
        <dbReference type="EC" id="1.1.99.29"/>
    </reaction>
</comment>
<dbReference type="InterPro" id="IPR036188">
    <property type="entry name" value="FAD/NAD-bd_sf"/>
</dbReference>
<feature type="domain" description="Glucose-methanol-choline oxidoreductase C-terminal" evidence="21">
    <location>
        <begin position="430"/>
        <end position="564"/>
    </location>
</feature>
<dbReference type="Gene3D" id="3.30.560.10">
    <property type="entry name" value="Glucose Oxidase, domain 3"/>
    <property type="match status" value="2"/>
</dbReference>
<dbReference type="GO" id="GO:0005576">
    <property type="term" value="C:extracellular region"/>
    <property type="evidence" value="ECO:0007669"/>
    <property type="project" value="UniProtKB-SubCell"/>
</dbReference>
<evidence type="ECO:0000256" key="14">
    <source>
        <dbReference type="ARBA" id="ARBA00034010"/>
    </source>
</evidence>
<evidence type="ECO:0000256" key="8">
    <source>
        <dbReference type="ARBA" id="ARBA00022729"/>
    </source>
</evidence>
<keyword evidence="6" id="KW-0964">Secreted</keyword>
<evidence type="ECO:0000256" key="18">
    <source>
        <dbReference type="PIRSR" id="PIRSR000137-1"/>
    </source>
</evidence>
<dbReference type="Proteomes" id="UP000308652">
    <property type="component" value="Unassembled WGS sequence"/>
</dbReference>
<dbReference type="STRING" id="68775.A0A5C3LYP1"/>
<dbReference type="OrthoDB" id="269227at2759"/>
<evidence type="ECO:0000259" key="20">
    <source>
        <dbReference type="Pfam" id="PF00732"/>
    </source>
</evidence>
<dbReference type="AlphaFoldDB" id="A0A5C3LYP1"/>
<evidence type="ECO:0000256" key="13">
    <source>
        <dbReference type="ARBA" id="ARBA00033986"/>
    </source>
</evidence>
<keyword evidence="7" id="KW-0285">Flavoprotein</keyword>
<evidence type="ECO:0000256" key="6">
    <source>
        <dbReference type="ARBA" id="ARBA00022525"/>
    </source>
</evidence>
<dbReference type="PANTHER" id="PTHR11552">
    <property type="entry name" value="GLUCOSE-METHANOL-CHOLINE GMC OXIDOREDUCTASE"/>
    <property type="match status" value="1"/>
</dbReference>
<feature type="binding site" evidence="19">
    <location>
        <position position="104"/>
    </location>
    <ligand>
        <name>FAD</name>
        <dbReference type="ChEBI" id="CHEBI:57692"/>
    </ligand>
</feature>
<feature type="domain" description="Glucose-methanol-choline oxidoreductase N-terminal" evidence="20">
    <location>
        <begin position="15"/>
        <end position="342"/>
    </location>
</feature>
<evidence type="ECO:0000256" key="2">
    <source>
        <dbReference type="ARBA" id="ARBA00004613"/>
    </source>
</evidence>
<evidence type="ECO:0000256" key="19">
    <source>
        <dbReference type="PIRSR" id="PIRSR000137-2"/>
    </source>
</evidence>
<evidence type="ECO:0000256" key="1">
    <source>
        <dbReference type="ARBA" id="ARBA00001974"/>
    </source>
</evidence>
<sequence length="574" mass="62833">MAPISNAMDFSTIKFDYLIIGGGVGGLTLAARLSEDPNVVVGVVEAGKHITDMPEINIPGNRLPLPTIRYVGKALGNPEIDWNFFTVPQAALQGRPIFQPRGKVLGGSSAINFMSLSRATRDEYDAIEKLGNLGWNWEGLLPYFKKMETIAFPPEEDVSKYNLKRESSIHGTDGPVPNSFPIWYPDLHISFLETMEALGVKVNPDPQNGQNVGAFTGSYTIDPQTASRSYAATIHYEANKERSNLHVLTEAHVTKILSKHGDDTVIVTGMTFMCLGKSYTVEAKREISLCAGTPFNTLNFTNCSFQTPQLLELSGIGNPQILEKFGIETVVDLPAVGENLQVGSLCHPKDRTNFSLISQDHPYVPVIQEVTDKTQTFEILEDSTVLGEQAALYMNEKKGMFSSVHPGTPGELSPVKGTRYQTLLAILLHPFSRGSVHISSADPLVPPTIDPNYLAHPVEVEIMVEAVKYSRKVMAQAPLGEHRVKYSQLGPNAKTDEDIKNWVLKYLGSTWHPLGTASMLPKAEGGVVDSDLIVYGTSDLRVVDASIFPLELSCHLQANVYALAEKAAELIRQA</sequence>
<comment type="catalytic activity">
    <reaction evidence="13">
        <text>pyranose + acceptor = pyranos-2-ulose + reduced acceptor.</text>
        <dbReference type="EC" id="1.1.99.29"/>
    </reaction>
</comment>
<dbReference type="InterPro" id="IPR000172">
    <property type="entry name" value="GMC_OxRdtase_N"/>
</dbReference>
<dbReference type="Pfam" id="PF05199">
    <property type="entry name" value="GMC_oxred_C"/>
    <property type="match status" value="1"/>
</dbReference>
<evidence type="ECO:0000256" key="3">
    <source>
        <dbReference type="ARBA" id="ARBA00010790"/>
    </source>
</evidence>
<comment type="subcellular location">
    <subcellularLocation>
        <location evidence="2">Secreted</location>
    </subcellularLocation>
</comment>
<evidence type="ECO:0000256" key="7">
    <source>
        <dbReference type="ARBA" id="ARBA00022630"/>
    </source>
</evidence>
<keyword evidence="11" id="KW-0325">Glycoprotein</keyword>
<dbReference type="SUPFAM" id="SSF51905">
    <property type="entry name" value="FAD/NAD(P)-binding domain"/>
    <property type="match status" value="1"/>
</dbReference>
<keyword evidence="9 19" id="KW-0274">FAD</keyword>
<dbReference type="Pfam" id="PF00732">
    <property type="entry name" value="GMC_oxred_N"/>
    <property type="match status" value="1"/>
</dbReference>
<name>A0A5C3LYP1_9AGAR</name>
<dbReference type="PANTHER" id="PTHR11552:SF201">
    <property type="entry name" value="GLUCOSE-METHANOL-CHOLINE OXIDOREDUCTASE N-TERMINAL DOMAIN-CONTAINING PROTEIN"/>
    <property type="match status" value="1"/>
</dbReference>
<evidence type="ECO:0000256" key="16">
    <source>
        <dbReference type="ARBA" id="ARBA00034050"/>
    </source>
</evidence>
<evidence type="ECO:0000256" key="10">
    <source>
        <dbReference type="ARBA" id="ARBA00023002"/>
    </source>
</evidence>
<dbReference type="PIRSF" id="PIRSF000137">
    <property type="entry name" value="Alcohol_oxidase"/>
    <property type="match status" value="1"/>
</dbReference>
<dbReference type="GO" id="GO:0033718">
    <property type="term" value="F:pyranose dehydrogenase (acceptor) activity"/>
    <property type="evidence" value="ECO:0007669"/>
    <property type="project" value="UniProtKB-EC"/>
</dbReference>
<protein>
    <recommendedName>
        <fullName evidence="5">pyranose dehydrogenase (acceptor)</fullName>
        <ecNumber evidence="5">1.1.99.29</ecNumber>
    </recommendedName>
</protein>
<dbReference type="EMBL" id="ML213607">
    <property type="protein sequence ID" value="TFK37523.1"/>
    <property type="molecule type" value="Genomic_DNA"/>
</dbReference>
<comment type="catalytic activity">
    <reaction evidence="15">
        <text>pyranose + acceptor = pyranos-3-ulose + reduced acceptor.</text>
        <dbReference type="EC" id="1.1.99.29"/>
    </reaction>
</comment>
<reference evidence="22 23" key="1">
    <citation type="journal article" date="2019" name="Nat. Ecol. Evol.">
        <title>Megaphylogeny resolves global patterns of mushroom evolution.</title>
        <authorList>
            <person name="Varga T."/>
            <person name="Krizsan K."/>
            <person name="Foldi C."/>
            <person name="Dima B."/>
            <person name="Sanchez-Garcia M."/>
            <person name="Sanchez-Ramirez S."/>
            <person name="Szollosi G.J."/>
            <person name="Szarkandi J.G."/>
            <person name="Papp V."/>
            <person name="Albert L."/>
            <person name="Andreopoulos W."/>
            <person name="Angelini C."/>
            <person name="Antonin V."/>
            <person name="Barry K.W."/>
            <person name="Bougher N.L."/>
            <person name="Buchanan P."/>
            <person name="Buyck B."/>
            <person name="Bense V."/>
            <person name="Catcheside P."/>
            <person name="Chovatia M."/>
            <person name="Cooper J."/>
            <person name="Damon W."/>
            <person name="Desjardin D."/>
            <person name="Finy P."/>
            <person name="Geml J."/>
            <person name="Haridas S."/>
            <person name="Hughes K."/>
            <person name="Justo A."/>
            <person name="Karasinski D."/>
            <person name="Kautmanova I."/>
            <person name="Kiss B."/>
            <person name="Kocsube S."/>
            <person name="Kotiranta H."/>
            <person name="LaButti K.M."/>
            <person name="Lechner B.E."/>
            <person name="Liimatainen K."/>
            <person name="Lipzen A."/>
            <person name="Lukacs Z."/>
            <person name="Mihaltcheva S."/>
            <person name="Morgado L.N."/>
            <person name="Niskanen T."/>
            <person name="Noordeloos M.E."/>
            <person name="Ohm R.A."/>
            <person name="Ortiz-Santana B."/>
            <person name="Ovrebo C."/>
            <person name="Racz N."/>
            <person name="Riley R."/>
            <person name="Savchenko A."/>
            <person name="Shiryaev A."/>
            <person name="Soop K."/>
            <person name="Spirin V."/>
            <person name="Szebenyi C."/>
            <person name="Tomsovsky M."/>
            <person name="Tulloss R.E."/>
            <person name="Uehling J."/>
            <person name="Grigoriev I.V."/>
            <person name="Vagvolgyi C."/>
            <person name="Papp T."/>
            <person name="Martin F.M."/>
            <person name="Miettinen O."/>
            <person name="Hibbett D.S."/>
            <person name="Nagy L.G."/>
        </authorList>
    </citation>
    <scope>NUCLEOTIDE SEQUENCE [LARGE SCALE GENOMIC DNA]</scope>
    <source>
        <strain evidence="22 23">CBS 166.37</strain>
    </source>
</reference>
<keyword evidence="10" id="KW-0560">Oxidoreductase</keyword>
<keyword evidence="23" id="KW-1185">Reference proteome</keyword>
<organism evidence="22 23">
    <name type="scientific">Crucibulum laeve</name>
    <dbReference type="NCBI Taxonomy" id="68775"/>
    <lineage>
        <taxon>Eukaryota</taxon>
        <taxon>Fungi</taxon>
        <taxon>Dikarya</taxon>
        <taxon>Basidiomycota</taxon>
        <taxon>Agaricomycotina</taxon>
        <taxon>Agaricomycetes</taxon>
        <taxon>Agaricomycetidae</taxon>
        <taxon>Agaricales</taxon>
        <taxon>Agaricineae</taxon>
        <taxon>Nidulariaceae</taxon>
        <taxon>Crucibulum</taxon>
    </lineage>
</organism>
<proteinExistence type="inferred from homology"/>
<dbReference type="InterPro" id="IPR007867">
    <property type="entry name" value="GMC_OxRtase_C"/>
</dbReference>
<comment type="subunit">
    <text evidence="4">Monomer.</text>
</comment>
<evidence type="ECO:0000256" key="9">
    <source>
        <dbReference type="ARBA" id="ARBA00022827"/>
    </source>
</evidence>
<feature type="active site" description="Proton acceptor" evidence="18">
    <location>
        <position position="555"/>
    </location>
</feature>
<comment type="catalytic activity">
    <reaction evidence="14">
        <text>pyranose + acceptor = pyranos-2,3-diulose + reduced acceptor.</text>
        <dbReference type="EC" id="1.1.99.29"/>
    </reaction>
</comment>
<evidence type="ECO:0000256" key="17">
    <source>
        <dbReference type="ARBA" id="ARBA00034059"/>
    </source>
</evidence>
<evidence type="ECO:0000256" key="15">
    <source>
        <dbReference type="ARBA" id="ARBA00034029"/>
    </source>
</evidence>
<gene>
    <name evidence="22" type="ORF">BDQ12DRAFT_666811</name>
</gene>
<dbReference type="Gene3D" id="3.50.50.60">
    <property type="entry name" value="FAD/NAD(P)-binding domain"/>
    <property type="match status" value="2"/>
</dbReference>
<comment type="catalytic activity">
    <reaction evidence="17">
        <text>a pyranoside + acceptor = a pyranosid-3,4-diulose + reduced acceptor.</text>
        <dbReference type="EC" id="1.1.99.29"/>
    </reaction>
</comment>
<feature type="active site" description="Proton donor" evidence="18">
    <location>
        <position position="512"/>
    </location>
</feature>
<dbReference type="SUPFAM" id="SSF54373">
    <property type="entry name" value="FAD-linked reductases, C-terminal domain"/>
    <property type="match status" value="1"/>
</dbReference>
<accession>A0A5C3LYP1</accession>
<evidence type="ECO:0000256" key="4">
    <source>
        <dbReference type="ARBA" id="ARBA00011245"/>
    </source>
</evidence>
<evidence type="ECO:0000256" key="11">
    <source>
        <dbReference type="ARBA" id="ARBA00023180"/>
    </source>
</evidence>
<evidence type="ECO:0000259" key="21">
    <source>
        <dbReference type="Pfam" id="PF05199"/>
    </source>
</evidence>
<keyword evidence="8" id="KW-0732">Signal</keyword>
<evidence type="ECO:0000313" key="22">
    <source>
        <dbReference type="EMBL" id="TFK37523.1"/>
    </source>
</evidence>
<comment type="cofactor">
    <cofactor evidence="1 19">
        <name>FAD</name>
        <dbReference type="ChEBI" id="CHEBI:57692"/>
    </cofactor>
</comment>
<feature type="binding site" evidence="19">
    <location>
        <position position="253"/>
    </location>
    <ligand>
        <name>FAD</name>
        <dbReference type="ChEBI" id="CHEBI:57692"/>
    </ligand>
</feature>
<feature type="binding site" evidence="19">
    <location>
        <begin position="511"/>
        <end position="512"/>
    </location>
    <ligand>
        <name>FAD</name>
        <dbReference type="ChEBI" id="CHEBI:57692"/>
    </ligand>
</feature>
<evidence type="ECO:0000256" key="5">
    <source>
        <dbReference type="ARBA" id="ARBA00013177"/>
    </source>
</evidence>
<evidence type="ECO:0000256" key="12">
    <source>
        <dbReference type="ARBA" id="ARBA00024699"/>
    </source>
</evidence>
<comment type="similarity">
    <text evidence="3">Belongs to the GMC oxidoreductase family.</text>
</comment>
<comment type="function">
    <text evidence="12">Catalyzes the single-oxidation or sequential double oxidation reaction of carbohydrates primarily at carbon-2 and/or carbon-3 with the concomitant reduction of the flavin. The enzyme exhibits a broad sugar substrate specificity, oxidizing different aldopyranoses to the corresponding C-1, C-2, C-3 or C-1,2, C-2,3 and C-3,4 (di)dehydro sugars with substrate-specific regioselectivity. Accepts only a narrow range of electron acceptors such as substituted benzoquinones and complexed metal ions and reacts extremely slowly with O(2) as acceptor. May play a role in the natural recycling of plant matter by oxidizing all major monosaccharides in lignocellulose and by reducing quinone compounds or reactive radical species generated during lignin depolymerization.</text>
</comment>